<dbReference type="InterPro" id="IPR037232">
    <property type="entry name" value="NADH_quin_OxRdtase_su_C/D-like"/>
</dbReference>
<dbReference type="GO" id="GO:0051287">
    <property type="term" value="F:NAD binding"/>
    <property type="evidence" value="ECO:0007669"/>
    <property type="project" value="InterPro"/>
</dbReference>
<name>A0A1G6MS40_9BACT</name>
<dbReference type="Proteomes" id="UP000199452">
    <property type="component" value="Unassembled WGS sequence"/>
</dbReference>
<keyword evidence="1" id="KW-0560">Oxidoreductase</keyword>
<dbReference type="GO" id="GO:0016651">
    <property type="term" value="F:oxidoreductase activity, acting on NAD(P)H"/>
    <property type="evidence" value="ECO:0007669"/>
    <property type="project" value="InterPro"/>
</dbReference>
<dbReference type="EMBL" id="FMYP01000038">
    <property type="protein sequence ID" value="SDC58408.1"/>
    <property type="molecule type" value="Genomic_DNA"/>
</dbReference>
<dbReference type="InterPro" id="IPR001135">
    <property type="entry name" value="NADH_Q_OxRdtase_suD"/>
</dbReference>
<organism evidence="5 6">
    <name type="scientific">Williamwhitmania taraxaci</name>
    <dbReference type="NCBI Taxonomy" id="1640674"/>
    <lineage>
        <taxon>Bacteria</taxon>
        <taxon>Pseudomonadati</taxon>
        <taxon>Bacteroidota</taxon>
        <taxon>Bacteroidia</taxon>
        <taxon>Bacteroidales</taxon>
        <taxon>Williamwhitmaniaceae</taxon>
        <taxon>Williamwhitmania</taxon>
    </lineage>
</organism>
<proteinExistence type="predicted"/>
<feature type="domain" description="NADH-quinone oxidoreductase subunit D" evidence="4">
    <location>
        <begin position="267"/>
        <end position="416"/>
    </location>
</feature>
<evidence type="ECO:0000256" key="2">
    <source>
        <dbReference type="ARBA" id="ARBA00023027"/>
    </source>
</evidence>
<dbReference type="PANTHER" id="PTHR43485:SF1">
    <property type="entry name" value="FORMATE HYDROGENLYASE SUBUNIT 5-RELATED"/>
    <property type="match status" value="1"/>
</dbReference>
<dbReference type="InterPro" id="IPR052197">
    <property type="entry name" value="ComplexI_49kDa-like"/>
</dbReference>
<dbReference type="SUPFAM" id="SSF56762">
    <property type="entry name" value="HydB/Nqo4-like"/>
    <property type="match status" value="1"/>
</dbReference>
<evidence type="ECO:0000313" key="6">
    <source>
        <dbReference type="Proteomes" id="UP000199452"/>
    </source>
</evidence>
<reference evidence="5 6" key="1">
    <citation type="submission" date="2016-09" db="EMBL/GenBank/DDBJ databases">
        <authorList>
            <person name="Capua I."/>
            <person name="De Benedictis P."/>
            <person name="Joannis T."/>
            <person name="Lombin L.H."/>
            <person name="Cattoli G."/>
        </authorList>
    </citation>
    <scope>NUCLEOTIDE SEQUENCE [LARGE SCALE GENOMIC DNA]</scope>
    <source>
        <strain evidence="5 6">A7P-90m</strain>
    </source>
</reference>
<dbReference type="GO" id="GO:0008137">
    <property type="term" value="F:NADH dehydrogenase (ubiquinone) activity"/>
    <property type="evidence" value="ECO:0007669"/>
    <property type="project" value="InterPro"/>
</dbReference>
<dbReference type="InterPro" id="IPR001268">
    <property type="entry name" value="NADH_UbQ_OxRdtase_30kDa_su"/>
</dbReference>
<evidence type="ECO:0000259" key="4">
    <source>
        <dbReference type="Pfam" id="PF00346"/>
    </source>
</evidence>
<dbReference type="PANTHER" id="PTHR43485">
    <property type="entry name" value="HYDROGENASE-4 COMPONENT G"/>
    <property type="match status" value="1"/>
</dbReference>
<protein>
    <submittedName>
        <fullName evidence="5">Ni,Fe-hydrogenase III large subunit</fullName>
    </submittedName>
</protein>
<feature type="domain" description="NADH:ubiquinone oxidoreductase 30kDa subunit" evidence="3">
    <location>
        <begin position="58"/>
        <end position="113"/>
    </location>
</feature>
<evidence type="ECO:0000259" key="3">
    <source>
        <dbReference type="Pfam" id="PF00329"/>
    </source>
</evidence>
<dbReference type="SUPFAM" id="SSF143243">
    <property type="entry name" value="Nqo5-like"/>
    <property type="match status" value="1"/>
</dbReference>
<dbReference type="Pfam" id="PF00346">
    <property type="entry name" value="Complex1_49kDa"/>
    <property type="match status" value="1"/>
</dbReference>
<evidence type="ECO:0000313" key="5">
    <source>
        <dbReference type="EMBL" id="SDC58408.1"/>
    </source>
</evidence>
<dbReference type="GO" id="GO:0048038">
    <property type="term" value="F:quinone binding"/>
    <property type="evidence" value="ECO:0007669"/>
    <property type="project" value="InterPro"/>
</dbReference>
<evidence type="ECO:0000256" key="1">
    <source>
        <dbReference type="ARBA" id="ARBA00023002"/>
    </source>
</evidence>
<dbReference type="Gene3D" id="3.30.460.80">
    <property type="entry name" value="NADH:ubiquinone oxidoreductase, 30kDa subunit"/>
    <property type="match status" value="1"/>
</dbReference>
<dbReference type="AlphaFoldDB" id="A0A1G6MS40"/>
<sequence length="499" mass="56529">MKPIALKNNQTIAVSDIPETDYDTFFSVNTGLIVGHPECHCVNYFGYTIAEKVKLICCVADDTTHQIQVSSCLVDPSKELPSFTSKWLGFERFEREIHENFGIKFIGHPWLKPVRYANNRHDKSKTIATYPFFAIDSEELHEVGVGPIHAGIIEPGHFRFICNGEQILHLEIQLGYQHRGIEKLFLEKKTLLQRTILAESIAGDTVVGHTTAFAHVWESLCGFTPTRDIEYARTIALEMERIAIHAGDLSGVCTDIAYQLGSSVFGRLRTPIINFMQEWGGNRLAKGFVRPGRNKFPFTPALEHRLRDMFSAFEPDFNEMNEEMFKLPSAISRFERTGRVSYEDVLSIGTVGMAARMSGLNRDIRSSHPFSLYPELQHQPIIKHHGDVYSRVQIKKEEVGQSISYIRTLIQNIPEPNPQQALLDSPKPNSFTLSLVEGWRGEICHCAITDSKGDLLLYKIKDPSFHNWLALALSVRNNEISDFPVCNKSFNLSYCGHDL</sequence>
<dbReference type="Pfam" id="PF00329">
    <property type="entry name" value="Complex1_30kDa"/>
    <property type="match status" value="1"/>
</dbReference>
<dbReference type="STRING" id="1640674.SAMN05216323_103813"/>
<dbReference type="Gene3D" id="1.10.645.10">
    <property type="entry name" value="Cytochrome-c3 Hydrogenase, chain B"/>
    <property type="match status" value="1"/>
</dbReference>
<keyword evidence="2" id="KW-0520">NAD</keyword>
<gene>
    <name evidence="5" type="ORF">SAMN05216323_103813</name>
</gene>
<dbReference type="OrthoDB" id="9801496at2"/>
<keyword evidence="6" id="KW-1185">Reference proteome</keyword>
<dbReference type="InterPro" id="IPR029014">
    <property type="entry name" value="NiFe-Hase_large"/>
</dbReference>
<accession>A0A1G6MS40</accession>
<dbReference type="RefSeq" id="WP_092438807.1">
    <property type="nucleotide sequence ID" value="NZ_FMYP01000038.1"/>
</dbReference>